<dbReference type="EMBL" id="QSEP01000161">
    <property type="protein sequence ID" value="RGZ77429.1"/>
    <property type="molecule type" value="Genomic_DNA"/>
</dbReference>
<evidence type="ECO:0000256" key="1">
    <source>
        <dbReference type="ARBA" id="ARBA00023125"/>
    </source>
</evidence>
<evidence type="ECO:0000313" key="4">
    <source>
        <dbReference type="Proteomes" id="UP000286561"/>
    </source>
</evidence>
<dbReference type="Pfam" id="PF01381">
    <property type="entry name" value="HTH_3"/>
    <property type="match status" value="1"/>
</dbReference>
<name>A0A413PN20_9FIRM</name>
<proteinExistence type="predicted"/>
<evidence type="ECO:0000259" key="2">
    <source>
        <dbReference type="PROSITE" id="PS50943"/>
    </source>
</evidence>
<dbReference type="PROSITE" id="PS50943">
    <property type="entry name" value="HTH_CROC1"/>
    <property type="match status" value="1"/>
</dbReference>
<dbReference type="Proteomes" id="UP000286561">
    <property type="component" value="Unassembled WGS sequence"/>
</dbReference>
<dbReference type="AlphaFoldDB" id="A0A413PN20"/>
<dbReference type="SMART" id="SM00530">
    <property type="entry name" value="HTH_XRE"/>
    <property type="match status" value="1"/>
</dbReference>
<dbReference type="CDD" id="cd00093">
    <property type="entry name" value="HTH_XRE"/>
    <property type="match status" value="1"/>
</dbReference>
<evidence type="ECO:0000313" key="3">
    <source>
        <dbReference type="EMBL" id="RGZ77429.1"/>
    </source>
</evidence>
<dbReference type="PANTHER" id="PTHR46558">
    <property type="entry name" value="TRACRIPTIONAL REGULATORY PROTEIN-RELATED-RELATED"/>
    <property type="match status" value="1"/>
</dbReference>
<keyword evidence="1" id="KW-0238">DNA-binding</keyword>
<accession>A0A413PN20</accession>
<reference evidence="3 4" key="1">
    <citation type="submission" date="2018-08" db="EMBL/GenBank/DDBJ databases">
        <title>A genome reference for cultivated species of the human gut microbiota.</title>
        <authorList>
            <person name="Zou Y."/>
            <person name="Xue W."/>
            <person name="Luo G."/>
        </authorList>
    </citation>
    <scope>NUCLEOTIDE SEQUENCE [LARGE SCALE GENOMIC DNA]</scope>
    <source>
        <strain evidence="3 4">AM48-23BH</strain>
    </source>
</reference>
<sequence>MLSERLKTCRKSIDKTQKELAEYLGISERGYQNYEMGKREPNLEILSKLADYFNVSTDYLLGRSDDPNRY</sequence>
<gene>
    <name evidence="3" type="ORF">DW972_14510</name>
</gene>
<dbReference type="RefSeq" id="WP_118329802.1">
    <property type="nucleotide sequence ID" value="NZ_JAQEEK010000004.1"/>
</dbReference>
<dbReference type="PANTHER" id="PTHR46558:SF14">
    <property type="entry name" value="HTH-TYPE TRANSCRIPTIONAL REGULATOR ANSR"/>
    <property type="match status" value="1"/>
</dbReference>
<feature type="domain" description="HTH cro/C1-type" evidence="2">
    <location>
        <begin position="6"/>
        <end position="60"/>
    </location>
</feature>
<dbReference type="SUPFAM" id="SSF47413">
    <property type="entry name" value="lambda repressor-like DNA-binding domains"/>
    <property type="match status" value="1"/>
</dbReference>
<organism evidence="3 4">
    <name type="scientific">Anaerobutyricum hallii</name>
    <dbReference type="NCBI Taxonomy" id="39488"/>
    <lineage>
        <taxon>Bacteria</taxon>
        <taxon>Bacillati</taxon>
        <taxon>Bacillota</taxon>
        <taxon>Clostridia</taxon>
        <taxon>Lachnospirales</taxon>
        <taxon>Lachnospiraceae</taxon>
        <taxon>Anaerobutyricum</taxon>
    </lineage>
</organism>
<comment type="caution">
    <text evidence="3">The sequence shown here is derived from an EMBL/GenBank/DDBJ whole genome shotgun (WGS) entry which is preliminary data.</text>
</comment>
<protein>
    <submittedName>
        <fullName evidence="3">XRE family transcriptional regulator</fullName>
    </submittedName>
</protein>
<dbReference type="InterPro" id="IPR010982">
    <property type="entry name" value="Lambda_DNA-bd_dom_sf"/>
</dbReference>
<dbReference type="InterPro" id="IPR001387">
    <property type="entry name" value="Cro/C1-type_HTH"/>
</dbReference>
<dbReference type="Gene3D" id="1.10.260.40">
    <property type="entry name" value="lambda repressor-like DNA-binding domains"/>
    <property type="match status" value="1"/>
</dbReference>
<dbReference type="GO" id="GO:0003677">
    <property type="term" value="F:DNA binding"/>
    <property type="evidence" value="ECO:0007669"/>
    <property type="project" value="UniProtKB-KW"/>
</dbReference>